<reference evidence="15" key="1">
    <citation type="submission" date="2019-04" db="EMBL/GenBank/DDBJ databases">
        <title>Draft genome sequence of Pseudonocardiaceae bacterium SL3-2-4.</title>
        <authorList>
            <person name="Ningsih F."/>
            <person name="Yokota A."/>
            <person name="Sakai Y."/>
            <person name="Nanatani K."/>
            <person name="Yabe S."/>
            <person name="Oetari A."/>
            <person name="Sjamsuridzal W."/>
        </authorList>
    </citation>
    <scope>NUCLEOTIDE SEQUENCE [LARGE SCALE GENOMIC DNA]</scope>
    <source>
        <strain evidence="15">SL3-2-4</strain>
    </source>
</reference>
<proteinExistence type="inferred from homology"/>
<feature type="domain" description="Protein O-mannosyl-transferase C-terminal four TM" evidence="13">
    <location>
        <begin position="339"/>
        <end position="532"/>
    </location>
</feature>
<protein>
    <recommendedName>
        <fullName evidence="9 10">Polyprenol-phosphate-mannose--protein mannosyltransferase</fullName>
        <ecNumber evidence="10">2.4.1.-</ecNumber>
    </recommendedName>
</protein>
<feature type="transmembrane region" description="Helical" evidence="10">
    <location>
        <begin position="50"/>
        <end position="70"/>
    </location>
</feature>
<evidence type="ECO:0000313" key="15">
    <source>
        <dbReference type="Proteomes" id="UP000298860"/>
    </source>
</evidence>
<feature type="domain" description="ArnT-like N-terminal" evidence="12">
    <location>
        <begin position="133"/>
        <end position="308"/>
    </location>
</feature>
<feature type="transmembrane region" description="Helical" evidence="10">
    <location>
        <begin position="133"/>
        <end position="152"/>
    </location>
</feature>
<evidence type="ECO:0000256" key="11">
    <source>
        <dbReference type="SAM" id="MobiDB-lite"/>
    </source>
</evidence>
<dbReference type="AlphaFoldDB" id="A0A4D4J444"/>
<evidence type="ECO:0000256" key="5">
    <source>
        <dbReference type="ARBA" id="ARBA00022679"/>
    </source>
</evidence>
<keyword evidence="10" id="KW-1003">Cell membrane</keyword>
<dbReference type="Pfam" id="PF16192">
    <property type="entry name" value="PMT_4TMC"/>
    <property type="match status" value="1"/>
</dbReference>
<keyword evidence="8 10" id="KW-0472">Membrane</keyword>
<feature type="transmembrane region" description="Helical" evidence="10">
    <location>
        <begin position="432"/>
        <end position="449"/>
    </location>
</feature>
<comment type="similarity">
    <text evidence="3 10">Belongs to the glycosyltransferase 39 family.</text>
</comment>
<comment type="pathway">
    <text evidence="2 10">Protein modification; protein glycosylation.</text>
</comment>
<feature type="transmembrane region" description="Helical" evidence="10">
    <location>
        <begin position="491"/>
        <end position="513"/>
    </location>
</feature>
<dbReference type="InterPro" id="IPR003342">
    <property type="entry name" value="ArnT-like_N"/>
</dbReference>
<dbReference type="InterPro" id="IPR027005">
    <property type="entry name" value="PMT-like"/>
</dbReference>
<comment type="caution">
    <text evidence="14">The sequence shown here is derived from an EMBL/GenBank/DDBJ whole genome shotgun (WGS) entry which is preliminary data.</text>
</comment>
<dbReference type="Pfam" id="PF02366">
    <property type="entry name" value="PMT"/>
    <property type="match status" value="1"/>
</dbReference>
<dbReference type="PANTHER" id="PTHR10050">
    <property type="entry name" value="DOLICHYL-PHOSPHATE-MANNOSE--PROTEIN MANNOSYLTRANSFERASE"/>
    <property type="match status" value="1"/>
</dbReference>
<feature type="transmembrane region" description="Helical" evidence="10">
    <location>
        <begin position="455"/>
        <end position="479"/>
    </location>
</feature>
<dbReference type="EC" id="2.4.1.-" evidence="10"/>
<feature type="transmembrane region" description="Helical" evidence="10">
    <location>
        <begin position="255"/>
        <end position="273"/>
    </location>
</feature>
<evidence type="ECO:0000256" key="2">
    <source>
        <dbReference type="ARBA" id="ARBA00004922"/>
    </source>
</evidence>
<evidence type="ECO:0000256" key="6">
    <source>
        <dbReference type="ARBA" id="ARBA00022692"/>
    </source>
</evidence>
<feature type="transmembrane region" description="Helical" evidence="10">
    <location>
        <begin position="285"/>
        <end position="309"/>
    </location>
</feature>
<dbReference type="GO" id="GO:0005886">
    <property type="term" value="C:plasma membrane"/>
    <property type="evidence" value="ECO:0007669"/>
    <property type="project" value="UniProtKB-SubCell"/>
</dbReference>
<evidence type="ECO:0000256" key="8">
    <source>
        <dbReference type="ARBA" id="ARBA00023136"/>
    </source>
</evidence>
<accession>A0A4D4J444</accession>
<dbReference type="GO" id="GO:0012505">
    <property type="term" value="C:endomembrane system"/>
    <property type="evidence" value="ECO:0007669"/>
    <property type="project" value="UniProtKB-SubCell"/>
</dbReference>
<evidence type="ECO:0000259" key="12">
    <source>
        <dbReference type="Pfam" id="PF02366"/>
    </source>
</evidence>
<keyword evidence="7 10" id="KW-1133">Transmembrane helix</keyword>
<dbReference type="Proteomes" id="UP000298860">
    <property type="component" value="Unassembled WGS sequence"/>
</dbReference>
<evidence type="ECO:0000256" key="7">
    <source>
        <dbReference type="ARBA" id="ARBA00022989"/>
    </source>
</evidence>
<dbReference type="EMBL" id="BJFL01000005">
    <property type="protein sequence ID" value="GDY29842.1"/>
    <property type="molecule type" value="Genomic_DNA"/>
</dbReference>
<evidence type="ECO:0000256" key="3">
    <source>
        <dbReference type="ARBA" id="ARBA00007222"/>
    </source>
</evidence>
<evidence type="ECO:0000313" key="14">
    <source>
        <dbReference type="EMBL" id="GDY29842.1"/>
    </source>
</evidence>
<feature type="region of interest" description="Disordered" evidence="11">
    <location>
        <begin position="24"/>
        <end position="45"/>
    </location>
</feature>
<feature type="transmembrane region" description="Helical" evidence="10">
    <location>
        <begin position="159"/>
        <end position="177"/>
    </location>
</feature>
<feature type="transmembrane region" description="Helical" evidence="10">
    <location>
        <begin position="183"/>
        <end position="201"/>
    </location>
</feature>
<keyword evidence="15" id="KW-1185">Reference proteome</keyword>
<sequence>MKVLAPHASATAPEDEVVDIGEVPEASPPADAALTDPADRLGPPMPTDRLRGWMVTIVVTLIGGVVRFWHLGFPTDKGTPIFDEKHYVPQAWQMLRNGGYEDNPGYELVVHPPVGKYLIAAGEWLFGYDGTGWRFASAVVGTLCVLLIVRAGRRLTRSTLLGAVAGVLLICDGVSQVQSRMGMLDIFLTFFVVVAFACVLVDRDQVRGRLAVAVREGWINDSPYGPRLGFRWWRFAAGVALGVACATKWGGLYYVAGFGLLVLVFDVAARRAAGVRHPWRGTLRLDILPALWALIAVPVVVYLGCYWAWFASETGIDRHAVGTKLGTKSTFWFVPDALRSLWYYSGNVLEFHEHLVTPRDHPHPWESKPWAWPMSLRPMLYYYESGPGAPGCGDADCVGAMMLIGTPAMWWLSVPMLAWAVWRTATRLDWRYATVLVGYLAGYLPWFLNLDRQMYFFYATPMAPFLVLGLAVVLGEILGSVRQGVERRGTGTLVVALYIGLVVANFAWLWPILVGDSISPWRWNAELWLPSWR</sequence>
<evidence type="ECO:0000256" key="1">
    <source>
        <dbReference type="ARBA" id="ARBA00004127"/>
    </source>
</evidence>
<dbReference type="GO" id="GO:0004169">
    <property type="term" value="F:dolichyl-phosphate-mannose-protein mannosyltransferase activity"/>
    <property type="evidence" value="ECO:0007669"/>
    <property type="project" value="UniProtKB-UniRule"/>
</dbReference>
<dbReference type="PANTHER" id="PTHR10050:SF46">
    <property type="entry name" value="PROTEIN O-MANNOSYL-TRANSFERASE 2"/>
    <property type="match status" value="1"/>
</dbReference>
<gene>
    <name evidence="14" type="ORF">GTS_14750</name>
</gene>
<keyword evidence="6 10" id="KW-0812">Transmembrane</keyword>
<evidence type="ECO:0000259" key="13">
    <source>
        <dbReference type="Pfam" id="PF16192"/>
    </source>
</evidence>
<dbReference type="UniPathway" id="UPA00378"/>
<comment type="function">
    <text evidence="10">Protein O-mannosyltransferase that catalyzes the transfer of a single mannose residue from a polyprenol phospho-mannosyl lipidic donor to the hydroxyl group of selected serine and threonine residues in acceptor proteins.</text>
</comment>
<keyword evidence="5 10" id="KW-0808">Transferase</keyword>
<dbReference type="InterPro" id="IPR032421">
    <property type="entry name" value="PMT_4TMC"/>
</dbReference>
<keyword evidence="4 10" id="KW-0328">Glycosyltransferase</keyword>
<organism evidence="14 15">
    <name type="scientific">Gandjariella thermophila</name>
    <dbReference type="NCBI Taxonomy" id="1931992"/>
    <lineage>
        <taxon>Bacteria</taxon>
        <taxon>Bacillati</taxon>
        <taxon>Actinomycetota</taxon>
        <taxon>Actinomycetes</taxon>
        <taxon>Pseudonocardiales</taxon>
        <taxon>Pseudonocardiaceae</taxon>
        <taxon>Gandjariella</taxon>
    </lineage>
</organism>
<name>A0A4D4J444_9PSEU</name>
<comment type="subcellular location">
    <subcellularLocation>
        <location evidence="10">Cell membrane</location>
    </subcellularLocation>
    <subcellularLocation>
        <location evidence="1">Endomembrane system</location>
        <topology evidence="1">Multi-pass membrane protein</topology>
    </subcellularLocation>
</comment>
<evidence type="ECO:0000256" key="10">
    <source>
        <dbReference type="RuleBase" id="RU367007"/>
    </source>
</evidence>
<evidence type="ECO:0000256" key="9">
    <source>
        <dbReference type="ARBA" id="ARBA00093617"/>
    </source>
</evidence>
<evidence type="ECO:0000256" key="4">
    <source>
        <dbReference type="ARBA" id="ARBA00022676"/>
    </source>
</evidence>